<feature type="transmembrane region" description="Helical" evidence="6">
    <location>
        <begin position="110"/>
        <end position="129"/>
    </location>
</feature>
<evidence type="ECO:0000256" key="1">
    <source>
        <dbReference type="ARBA" id="ARBA00004141"/>
    </source>
</evidence>
<dbReference type="InterPro" id="IPR010920">
    <property type="entry name" value="LSM_dom_sf"/>
</dbReference>
<evidence type="ECO:0000313" key="8">
    <source>
        <dbReference type="EMBL" id="MBO9199210.1"/>
    </source>
</evidence>
<dbReference type="SUPFAM" id="SSF50182">
    <property type="entry name" value="Sm-like ribonucleoproteins"/>
    <property type="match status" value="1"/>
</dbReference>
<evidence type="ECO:0000256" key="2">
    <source>
        <dbReference type="ARBA" id="ARBA00008017"/>
    </source>
</evidence>
<feature type="transmembrane region" description="Helical" evidence="6">
    <location>
        <begin position="69"/>
        <end position="90"/>
    </location>
</feature>
<dbReference type="InterPro" id="IPR006686">
    <property type="entry name" value="MscS_channel_CS"/>
</dbReference>
<proteinExistence type="inferred from homology"/>
<protein>
    <submittedName>
        <fullName evidence="8">Mechanosensitive ion channel</fullName>
    </submittedName>
</protein>
<keyword evidence="5 6" id="KW-0472">Membrane</keyword>
<feature type="transmembrane region" description="Helical" evidence="6">
    <location>
        <begin position="161"/>
        <end position="181"/>
    </location>
</feature>
<dbReference type="Proteomes" id="UP000677244">
    <property type="component" value="Unassembled WGS sequence"/>
</dbReference>
<dbReference type="Pfam" id="PF00924">
    <property type="entry name" value="MS_channel_2nd"/>
    <property type="match status" value="1"/>
</dbReference>
<reference evidence="8 9" key="1">
    <citation type="submission" date="2021-03" db="EMBL/GenBank/DDBJ databases">
        <title>Assistant Professor.</title>
        <authorList>
            <person name="Huq M.A."/>
        </authorList>
    </citation>
    <scope>NUCLEOTIDE SEQUENCE [LARGE SCALE GENOMIC DNA]</scope>
    <source>
        <strain evidence="8 9">MAH-29</strain>
    </source>
</reference>
<keyword evidence="9" id="KW-1185">Reference proteome</keyword>
<dbReference type="EMBL" id="JAGHKO010000001">
    <property type="protein sequence ID" value="MBO9199210.1"/>
    <property type="molecule type" value="Genomic_DNA"/>
</dbReference>
<keyword evidence="3 6" id="KW-0812">Transmembrane</keyword>
<dbReference type="InterPro" id="IPR023408">
    <property type="entry name" value="MscS_beta-dom_sf"/>
</dbReference>
<evidence type="ECO:0000259" key="7">
    <source>
        <dbReference type="Pfam" id="PF00924"/>
    </source>
</evidence>
<dbReference type="InterPro" id="IPR011014">
    <property type="entry name" value="MscS_channel_TM-2"/>
</dbReference>
<dbReference type="Gene3D" id="2.30.30.60">
    <property type="match status" value="1"/>
</dbReference>
<dbReference type="InterPro" id="IPR006685">
    <property type="entry name" value="MscS_channel_2nd"/>
</dbReference>
<evidence type="ECO:0000256" key="4">
    <source>
        <dbReference type="ARBA" id="ARBA00022989"/>
    </source>
</evidence>
<comment type="similarity">
    <text evidence="2">Belongs to the MscS (TC 1.A.23) family.</text>
</comment>
<dbReference type="RefSeq" id="WP_209137281.1">
    <property type="nucleotide sequence ID" value="NZ_JAGHKO010000001.1"/>
</dbReference>
<dbReference type="SUPFAM" id="SSF82861">
    <property type="entry name" value="Mechanosensitive channel protein MscS (YggB), transmembrane region"/>
    <property type="match status" value="1"/>
</dbReference>
<dbReference type="PANTHER" id="PTHR30566">
    <property type="entry name" value="YNAI-RELATED MECHANOSENSITIVE ION CHANNEL"/>
    <property type="match status" value="1"/>
</dbReference>
<feature type="domain" description="Mechanosensitive ion channel MscS" evidence="7">
    <location>
        <begin position="204"/>
        <end position="269"/>
    </location>
</feature>
<evidence type="ECO:0000256" key="5">
    <source>
        <dbReference type="ARBA" id="ARBA00023136"/>
    </source>
</evidence>
<gene>
    <name evidence="8" type="ORF">J7I42_02970</name>
</gene>
<evidence type="ECO:0000313" key="9">
    <source>
        <dbReference type="Proteomes" id="UP000677244"/>
    </source>
</evidence>
<comment type="caution">
    <text evidence="8">The sequence shown here is derived from an EMBL/GenBank/DDBJ whole genome shotgun (WGS) entry which is preliminary data.</text>
</comment>
<evidence type="ECO:0000256" key="3">
    <source>
        <dbReference type="ARBA" id="ARBA00022692"/>
    </source>
</evidence>
<dbReference type="Gene3D" id="1.10.287.1260">
    <property type="match status" value="1"/>
</dbReference>
<accession>A0ABS3YP12</accession>
<dbReference type="PANTHER" id="PTHR30566:SF5">
    <property type="entry name" value="MECHANOSENSITIVE ION CHANNEL PROTEIN 1, MITOCHONDRIAL-RELATED"/>
    <property type="match status" value="1"/>
</dbReference>
<keyword evidence="4 6" id="KW-1133">Transmembrane helix</keyword>
<name>A0ABS3YP12_9BACT</name>
<dbReference type="PROSITE" id="PS01246">
    <property type="entry name" value="UPF0003"/>
    <property type="match status" value="1"/>
</dbReference>
<organism evidence="8 9">
    <name type="scientific">Niastella soli</name>
    <dbReference type="NCBI Taxonomy" id="2821487"/>
    <lineage>
        <taxon>Bacteria</taxon>
        <taxon>Pseudomonadati</taxon>
        <taxon>Bacteroidota</taxon>
        <taxon>Chitinophagia</taxon>
        <taxon>Chitinophagales</taxon>
        <taxon>Chitinophagaceae</taxon>
        <taxon>Niastella</taxon>
    </lineage>
</organism>
<sequence>MKKFKATEYFRMGAFLNTVFLDNPIKSYLIVACSLSLIFLFKRLLSRYLAGVLFAVVKRMVRGVDKPSFIKLVVSPLEVFMLVLLSLIAFNKLNFPTLLNVDIYKFSVRQFIDSIATIVLIIVFIWLLLRIMDFVAMILHHRADQTADATDNQLVVFFKDFFKVVLVIFGILLILKFAFHYNISNLLTGLSIATAAIALSTRESLENLIASFIIFFDRPFTMGDQVKVHDITGTVERIGLRSTRIRTDQKTYVSVPNKQMVDSILDNLSLRTQRRAFVQLKLHADTSHDAVNQFILRVKNYLTQRKDKVENHTVFLADIVENAYIINVEFFAAPIPVADFNELRQQVNLSLINLMGEMNIKLATREEGSRLEPKQVV</sequence>
<evidence type="ECO:0000256" key="6">
    <source>
        <dbReference type="SAM" id="Phobius"/>
    </source>
</evidence>
<comment type="subcellular location">
    <subcellularLocation>
        <location evidence="1">Membrane</location>
        <topology evidence="1">Multi-pass membrane protein</topology>
    </subcellularLocation>
</comment>